<proteinExistence type="predicted"/>
<sequence length="105" mass="11690" precursor="true">MYRGRVLVIGDEYLSLIGVAGGADSVVYSGGCSNLVEKLRGSIANYVVLITYRHVLDECPELRNLVDEAKTLVVELEKPEEASRINVKQYYAEIARKYLGIEIPI</sequence>
<reference evidence="1 2" key="2">
    <citation type="journal article" date="2011" name="Stand. Genomic Sci.">
        <title>Complete genome sequence of Desulfurococcus mucosus type strain (O7/1).</title>
        <authorList>
            <person name="Wirth R."/>
            <person name="Chertkov O."/>
            <person name="Held B."/>
            <person name="Lapidus A."/>
            <person name="Nolan M."/>
            <person name="Lucas S."/>
            <person name="Hammon N."/>
            <person name="Deshpande S."/>
            <person name="Cheng J.F."/>
            <person name="Tapia R."/>
            <person name="Han C."/>
            <person name="Goodwin L."/>
            <person name="Pitluck S."/>
            <person name="Liolios K."/>
            <person name="Ioanna P."/>
            <person name="Ivanova N."/>
            <person name="Mavromatis K."/>
            <person name="Mikhailova N."/>
            <person name="Pati A."/>
            <person name="Chen A."/>
            <person name="Palaniappan K."/>
            <person name="Land M."/>
            <person name="Hauser L."/>
            <person name="Chang Y.J."/>
            <person name="Jeffries C.D."/>
            <person name="Bilek Y."/>
            <person name="Hader T."/>
            <person name="Rohde M."/>
            <person name="Spring S."/>
            <person name="Sikorski J."/>
            <person name="Goker M."/>
            <person name="Woyke T."/>
            <person name="Bristow J."/>
            <person name="Eisen J.A."/>
            <person name="Markowitz V."/>
            <person name="Hugenholtz P."/>
            <person name="Kyrpides N.C."/>
            <person name="Klenk H.P."/>
        </authorList>
    </citation>
    <scope>NUCLEOTIDE SEQUENCE [LARGE SCALE GENOMIC DNA]</scope>
    <source>
        <strain evidence="2">ATCC 35584 / DSM 2162 / JCM 9187 / O7/1</strain>
    </source>
</reference>
<keyword evidence="2" id="KW-1185">Reference proteome</keyword>
<dbReference type="RefSeq" id="WP_013561623.1">
    <property type="nucleotide sequence ID" value="NC_014961.1"/>
</dbReference>
<dbReference type="GeneID" id="10152766"/>
<protein>
    <submittedName>
        <fullName evidence="1">Uncharacterized protein</fullName>
    </submittedName>
</protein>
<dbReference type="Proteomes" id="UP000001068">
    <property type="component" value="Chromosome"/>
</dbReference>
<dbReference type="OrthoDB" id="375718at2157"/>
<evidence type="ECO:0000313" key="2">
    <source>
        <dbReference type="Proteomes" id="UP000001068"/>
    </source>
</evidence>
<accession>E8RAJ1</accession>
<dbReference type="STRING" id="765177.Desmu_0082"/>
<dbReference type="eggNOG" id="arCOG04102">
    <property type="taxonomic scope" value="Archaea"/>
</dbReference>
<organism evidence="1 2">
    <name type="scientific">Desulfurococcus mucosus (strain ATCC 35584 / DSM 2162 / JCM 9187 / O7/1)</name>
    <dbReference type="NCBI Taxonomy" id="765177"/>
    <lineage>
        <taxon>Archaea</taxon>
        <taxon>Thermoproteota</taxon>
        <taxon>Thermoprotei</taxon>
        <taxon>Desulfurococcales</taxon>
        <taxon>Desulfurococcaceae</taxon>
        <taxon>Desulfurococcus</taxon>
    </lineage>
</organism>
<evidence type="ECO:0000313" key="1">
    <source>
        <dbReference type="EMBL" id="ADV64401.1"/>
    </source>
</evidence>
<dbReference type="EMBL" id="CP002363">
    <property type="protein sequence ID" value="ADV64401.1"/>
    <property type="molecule type" value="Genomic_DNA"/>
</dbReference>
<dbReference type="HOGENOM" id="CLU_174523_0_0_2"/>
<reference evidence="2" key="1">
    <citation type="submission" date="2010-11" db="EMBL/GenBank/DDBJ databases">
        <title>The complete genome of Desulfurococcus mucosus DSM 2162.</title>
        <authorList>
            <consortium name="US DOE Joint Genome Institute (JGI-PGF)"/>
            <person name="Lucas S."/>
            <person name="Copeland A."/>
            <person name="Lapidus A."/>
            <person name="Bruce D."/>
            <person name="Goodwin L."/>
            <person name="Pitluck S."/>
            <person name="Kyrpides N."/>
            <person name="Mavromatis K."/>
            <person name="Pagani I."/>
            <person name="Ivanova N."/>
            <person name="Ovchinnikova G."/>
            <person name="Chertkov O."/>
            <person name="Held B."/>
            <person name="Brettin T."/>
            <person name="Detter J.C."/>
            <person name="Tapia R."/>
            <person name="Han C."/>
            <person name="Land M."/>
            <person name="Hauser L."/>
            <person name="Markowitz V."/>
            <person name="Cheng J.-F."/>
            <person name="Hugenholtz P."/>
            <person name="Woyke T."/>
            <person name="Wu D."/>
            <person name="Wirth R."/>
            <person name="Bilek Y."/>
            <person name="Hader T."/>
            <person name="Klenk H.-P."/>
            <person name="Eisen J.A."/>
        </authorList>
    </citation>
    <scope>NUCLEOTIDE SEQUENCE [LARGE SCALE GENOMIC DNA]</scope>
    <source>
        <strain evidence="2">ATCC 35584 / DSM 2162 / JCM 9187 / O7/1</strain>
    </source>
</reference>
<dbReference type="AlphaFoldDB" id="E8RAJ1"/>
<gene>
    <name evidence="1" type="ordered locus">Desmu_0082</name>
</gene>
<dbReference type="KEGG" id="dmu:Desmu_0082"/>
<name>E8RAJ1_DESM0</name>